<feature type="region of interest" description="Disordered" evidence="2">
    <location>
        <begin position="135"/>
        <end position="159"/>
    </location>
</feature>
<feature type="compositionally biased region" description="Polar residues" evidence="2">
    <location>
        <begin position="1246"/>
        <end position="1261"/>
    </location>
</feature>
<dbReference type="Gramene" id="OIS97324">
    <property type="protein sequence ID" value="OIS97324"/>
    <property type="gene ID" value="A4A49_02689"/>
</dbReference>
<gene>
    <name evidence="3" type="ORF">A4A49_02689</name>
</gene>
<feature type="region of interest" description="Disordered" evidence="2">
    <location>
        <begin position="291"/>
        <end position="372"/>
    </location>
</feature>
<comment type="caution">
    <text evidence="3">The sequence shown here is derived from an EMBL/GenBank/DDBJ whole genome shotgun (WGS) entry which is preliminary data.</text>
</comment>
<feature type="compositionally biased region" description="Low complexity" evidence="2">
    <location>
        <begin position="307"/>
        <end position="317"/>
    </location>
</feature>
<feature type="compositionally biased region" description="Polar residues" evidence="2">
    <location>
        <begin position="1093"/>
        <end position="1108"/>
    </location>
</feature>
<evidence type="ECO:0000313" key="3">
    <source>
        <dbReference type="EMBL" id="OIS97324.1"/>
    </source>
</evidence>
<organism evidence="3 4">
    <name type="scientific">Nicotiana attenuata</name>
    <name type="common">Coyote tobacco</name>
    <dbReference type="NCBI Taxonomy" id="49451"/>
    <lineage>
        <taxon>Eukaryota</taxon>
        <taxon>Viridiplantae</taxon>
        <taxon>Streptophyta</taxon>
        <taxon>Embryophyta</taxon>
        <taxon>Tracheophyta</taxon>
        <taxon>Spermatophyta</taxon>
        <taxon>Magnoliopsida</taxon>
        <taxon>eudicotyledons</taxon>
        <taxon>Gunneridae</taxon>
        <taxon>Pentapetalae</taxon>
        <taxon>asterids</taxon>
        <taxon>lamiids</taxon>
        <taxon>Solanales</taxon>
        <taxon>Solanaceae</taxon>
        <taxon>Nicotianoideae</taxon>
        <taxon>Nicotianeae</taxon>
        <taxon>Nicotiana</taxon>
    </lineage>
</organism>
<feature type="compositionally biased region" description="Basic and acidic residues" evidence="2">
    <location>
        <begin position="1128"/>
        <end position="1150"/>
    </location>
</feature>
<dbReference type="Proteomes" id="UP000187609">
    <property type="component" value="Unassembled WGS sequence"/>
</dbReference>
<feature type="region of interest" description="Disordered" evidence="2">
    <location>
        <begin position="551"/>
        <end position="579"/>
    </location>
</feature>
<feature type="compositionally biased region" description="Polar residues" evidence="2">
    <location>
        <begin position="623"/>
        <end position="633"/>
    </location>
</feature>
<protein>
    <submittedName>
        <fullName evidence="3">Uncharacterized protein</fullName>
    </submittedName>
</protein>
<feature type="compositionally biased region" description="Basic and acidic residues" evidence="2">
    <location>
        <begin position="347"/>
        <end position="372"/>
    </location>
</feature>
<name>A0A1J6HWW2_NICAT</name>
<proteinExistence type="predicted"/>
<keyword evidence="4" id="KW-1185">Reference proteome</keyword>
<feature type="compositionally biased region" description="Polar residues" evidence="2">
    <location>
        <begin position="1281"/>
        <end position="1299"/>
    </location>
</feature>
<evidence type="ECO:0000256" key="2">
    <source>
        <dbReference type="SAM" id="MobiDB-lite"/>
    </source>
</evidence>
<feature type="region of interest" description="Disordered" evidence="2">
    <location>
        <begin position="657"/>
        <end position="694"/>
    </location>
</feature>
<keyword evidence="1" id="KW-0175">Coiled coil</keyword>
<evidence type="ECO:0000256" key="1">
    <source>
        <dbReference type="SAM" id="Coils"/>
    </source>
</evidence>
<feature type="compositionally biased region" description="Polar residues" evidence="2">
    <location>
        <begin position="291"/>
        <end position="306"/>
    </location>
</feature>
<feature type="region of interest" description="Disordered" evidence="2">
    <location>
        <begin position="1090"/>
        <end position="1150"/>
    </location>
</feature>
<accession>A0A1J6HWW2</accession>
<dbReference type="EMBL" id="MJEQ01037193">
    <property type="protein sequence ID" value="OIS97324.1"/>
    <property type="molecule type" value="Genomic_DNA"/>
</dbReference>
<sequence>MFAALEDQDGANEENNQLVVVEDNSPARILADNIPAPKKLNPTAAVFTPKSTGVESTSRRVKEGNVNDKEKAIVEGAQKESTATWVSRTFNENLVATNQSCQEIPSQATEIDATLTLTNVNGNLQLDGRKIWSQQVEEDPEEGPNPSKDIPPDKLNIPAEKQAGGTDLVVEQAEGQIALVQTEIGMEKANLGVSDSIQSCENTDAASASKQIVNATNKSQDKFSAALVSTGIHLKLTESKEHAKLEEKEQKVNRKEEEKTVTLKTFYKIHWHRQGNLSSISAILTGAPTCNTRKANQGRHLSNTSNRRAGQSSQSRGSRPDSAGILSGTKHLHAAATGNQDASIGEGNKKIDNSRTRMSFREENLERDGQNDRSRWTKMDTMSVTTGNEQMRALTGDNTCSMRMIQQMWLNVQVRMRGLLELRCNCKEIMLLKWARKTNETLGWLMRKWVTQIGLFLQLCNWKADGYVCNSYGSLVFIASQWKWATIGPNIADCPGYEGALAEAVQAIIAKNNAAVTGAQFDTPSNVEFDVQADRLDAAVVIGSDVAAVGQTSNDQGKPKDQQVAQVASKPTVANREGQELGKRDVATGILGKGDAIAIDGTSATTRLLIRNDRHVDKAMAPISQSNTTSEQLTPKGREDVTGAVLFNRKLWADQVEHEEEEDYADSVKDDSNNEADQDSYTTNDDTVKGHDKQVLNSSSTLASKRGLSPNSPVFIPTGQQQTSAIILKDLPNTKGNKEALTPAKFLSISKEFSWMMHMWKQTIKHKRRSTLQHTRIQSLLRNSYPQAKQKSQKEQNINLKEEEKTVTLKTFYKIHWHSQGNLSSISAILTRTPTCNTRKAKQGRLLSNTSTLRAGQSLMSLTRCGRQDSAGILSGTNQFQSAAARNQDATIRDVNKRIDNSRTRMSFREEILDKDGRKDRCRWSEMDTMSVMIGINEQMWDITGDNTCSRREIREMWLHVQCTARGFYLTEIERGKNIKQQNLSNVQSHGGQQSANVIKEINRNLVLDNAGQKDGNKDVTKGDNVHVKSKDIPAATIFARMYAATAGALKATADRTDVWNKCDMVQQQVPASGNVKEMQNQQLVNEVAGLPNNETPNRNQSSTAQTGKSKDARQSANSHGHLNLQHTTREKEKEAGVYDSKNQEQVKLTKEEEITHETGAHNNAPGNFVAGVQTVLLEATVMDVDDDTYGGKLTNDAGGTKHTVGDDWKVVRFSGRQGASPGVKNKQQQMSFPDKKDENWIMLSSKTGSPNNTKVQQLEQKQGVVNRSSNKRRSSGVKKQATTPKNIEFSNSFDALSNEQEHVKNKEGKSIQ</sequence>
<reference evidence="3" key="1">
    <citation type="submission" date="2016-11" db="EMBL/GenBank/DDBJ databases">
        <title>The genome of Nicotiana attenuata.</title>
        <authorList>
            <person name="Xu S."/>
            <person name="Brockmoeller T."/>
            <person name="Gaquerel E."/>
            <person name="Navarro A."/>
            <person name="Kuhl H."/>
            <person name="Gase K."/>
            <person name="Ling Z."/>
            <person name="Zhou W."/>
            <person name="Kreitzer C."/>
            <person name="Stanke M."/>
            <person name="Tang H."/>
            <person name="Lyons E."/>
            <person name="Pandey P."/>
            <person name="Pandey S.P."/>
            <person name="Timmermann B."/>
            <person name="Baldwin I.T."/>
        </authorList>
    </citation>
    <scope>NUCLEOTIDE SEQUENCE [LARGE SCALE GENOMIC DNA]</scope>
    <source>
        <strain evidence="3">UT</strain>
    </source>
</reference>
<feature type="compositionally biased region" description="Basic and acidic residues" evidence="2">
    <location>
        <begin position="1300"/>
        <end position="1313"/>
    </location>
</feature>
<feature type="compositionally biased region" description="Polar residues" evidence="2">
    <location>
        <begin position="1115"/>
        <end position="1127"/>
    </location>
</feature>
<feature type="region of interest" description="Disordered" evidence="2">
    <location>
        <begin position="620"/>
        <end position="640"/>
    </location>
</feature>
<evidence type="ECO:0000313" key="4">
    <source>
        <dbReference type="Proteomes" id="UP000187609"/>
    </source>
</evidence>
<feature type="region of interest" description="Disordered" evidence="2">
    <location>
        <begin position="1246"/>
        <end position="1313"/>
    </location>
</feature>
<feature type="coiled-coil region" evidence="1">
    <location>
        <begin position="238"/>
        <end position="265"/>
    </location>
</feature>